<dbReference type="Proteomes" id="UP001607151">
    <property type="component" value="Unassembled WGS sequence"/>
</dbReference>
<protein>
    <submittedName>
        <fullName evidence="1">Uncharacterized protein</fullName>
    </submittedName>
</protein>
<evidence type="ECO:0000313" key="1">
    <source>
        <dbReference type="EMBL" id="MFH0266394.1"/>
    </source>
</evidence>
<dbReference type="EMBL" id="JBIHSN010000003">
    <property type="protein sequence ID" value="MFH0266394.1"/>
    <property type="molecule type" value="Genomic_DNA"/>
</dbReference>
<keyword evidence="2" id="KW-1185">Reference proteome</keyword>
<sequence>MTQAILETIATPSMDQKTYSVNVKGLMKHIVDVLFGASNKPSTAAYDTSLLSSHLQKDLGLY</sequence>
<reference evidence="1 2" key="1">
    <citation type="submission" date="2024-10" db="EMBL/GenBank/DDBJ databases">
        <authorList>
            <person name="Yibar A."/>
            <person name="Saticioglu I.B."/>
            <person name="Duman M."/>
            <person name="Ajmi N."/>
            <person name="Gurler F."/>
            <person name="Ay H."/>
            <person name="Onuk E."/>
            <person name="Guler S."/>
            <person name="Romalde J.L."/>
        </authorList>
    </citation>
    <scope>NUCLEOTIDE SEQUENCE [LARGE SCALE GENOMIC DNA]</scope>
    <source>
        <strain evidence="1 2">14-MA-B</strain>
    </source>
</reference>
<dbReference type="RefSeq" id="WP_089140369.1">
    <property type="nucleotide sequence ID" value="NZ_AP018686.1"/>
</dbReference>
<name>A0ABW7IZT3_9VIBR</name>
<evidence type="ECO:0000313" key="2">
    <source>
        <dbReference type="Proteomes" id="UP001607151"/>
    </source>
</evidence>
<accession>A0ABW7IZT3</accession>
<organism evidence="1 2">
    <name type="scientific">Vibrio rumoiensis</name>
    <dbReference type="NCBI Taxonomy" id="76258"/>
    <lineage>
        <taxon>Bacteria</taxon>
        <taxon>Pseudomonadati</taxon>
        <taxon>Pseudomonadota</taxon>
        <taxon>Gammaproteobacteria</taxon>
        <taxon>Vibrionales</taxon>
        <taxon>Vibrionaceae</taxon>
        <taxon>Vibrio</taxon>
    </lineage>
</organism>
<comment type="caution">
    <text evidence="1">The sequence shown here is derived from an EMBL/GenBank/DDBJ whole genome shotgun (WGS) entry which is preliminary data.</text>
</comment>
<proteinExistence type="predicted"/>
<gene>
    <name evidence="1" type="ORF">ACGRQ9_13160</name>
</gene>